<name>A0A8H3DB04_9AGAM</name>
<dbReference type="Gene3D" id="1.10.510.10">
    <property type="entry name" value="Transferase(Phosphotransferase) domain 1"/>
    <property type="match status" value="1"/>
</dbReference>
<dbReference type="EMBL" id="CAJMWV010006017">
    <property type="protein sequence ID" value="CAE6518067.1"/>
    <property type="molecule type" value="Genomic_DNA"/>
</dbReference>
<organism evidence="2 3">
    <name type="scientific">Rhizoctonia solani</name>
    <dbReference type="NCBI Taxonomy" id="456999"/>
    <lineage>
        <taxon>Eukaryota</taxon>
        <taxon>Fungi</taxon>
        <taxon>Dikarya</taxon>
        <taxon>Basidiomycota</taxon>
        <taxon>Agaricomycotina</taxon>
        <taxon>Agaricomycetes</taxon>
        <taxon>Cantharellales</taxon>
        <taxon>Ceratobasidiaceae</taxon>
        <taxon>Rhizoctonia</taxon>
    </lineage>
</organism>
<evidence type="ECO:0000313" key="3">
    <source>
        <dbReference type="Proteomes" id="UP000663831"/>
    </source>
</evidence>
<evidence type="ECO:0000259" key="1">
    <source>
        <dbReference type="PROSITE" id="PS50011"/>
    </source>
</evidence>
<protein>
    <recommendedName>
        <fullName evidence="1">Protein kinase domain-containing protein</fullName>
    </recommendedName>
</protein>
<gene>
    <name evidence="2" type="ORF">RDB_LOCUS140076</name>
</gene>
<sequence length="570" mass="63332">MFGFLWGVVKRNIAYNEDTSANLNHDESFTASVQDEDGVQSKPELISSTMSSDQVAACLIEHNCREITSEIDFEGCSPDVLSRGGFGSIYKGSLRNGQPVAIKCIEVSGNWGSWKLKKKSVKHAAQELYVWSKCDHQGILKFLGFARFEGQILLVSPWMKNGSLVQYIEQNPQFDRFQPSLELASAVAYLHDVGIVHGDIKSDNVIISDDGHVQLGDFGSASLLEYASVSFTKTGFHGTLRFMAPEILSGEAEKPTKESDVYALGMTIFHMMTGEVPFANLLDRTIPIMVAIDKIKPNRPHFNEVFADRPAEDKLWSLLSQCWDYDPEYRPTAIGVKESLLELEHSTIAYIMRMLSDFSRVGRPPKSVFRYAQDPTLSTRAGDRNPSMQVAGKIDSSPPRRILKKALVVGMNYAINYGALDKGVELENIKVATDEGDMHNAPTFNALVSCACSMRYAIQDARGFATTLSMAGYSNENIEVVTDEPGQPLLSREYLLECMDRLVQDALPGDRLLFFYAGHRVTASLERISGLTIQDCLIAKVPEGVELTMVLDFCNNTTLDKRNTNTNPLR</sequence>
<dbReference type="InterPro" id="IPR008271">
    <property type="entry name" value="Ser/Thr_kinase_AS"/>
</dbReference>
<dbReference type="GO" id="GO:0005524">
    <property type="term" value="F:ATP binding"/>
    <property type="evidence" value="ECO:0007669"/>
    <property type="project" value="InterPro"/>
</dbReference>
<dbReference type="SUPFAM" id="SSF56112">
    <property type="entry name" value="Protein kinase-like (PK-like)"/>
    <property type="match status" value="1"/>
</dbReference>
<dbReference type="PANTHER" id="PTHR44329">
    <property type="entry name" value="SERINE/THREONINE-PROTEIN KINASE TNNI3K-RELATED"/>
    <property type="match status" value="1"/>
</dbReference>
<dbReference type="Pfam" id="PF00069">
    <property type="entry name" value="Pkinase"/>
    <property type="match status" value="1"/>
</dbReference>
<dbReference type="OrthoDB" id="1668230at2759"/>
<accession>A0A8H3DB04</accession>
<proteinExistence type="predicted"/>
<comment type="caution">
    <text evidence="2">The sequence shown here is derived from an EMBL/GenBank/DDBJ whole genome shotgun (WGS) entry which is preliminary data.</text>
</comment>
<dbReference type="InterPro" id="IPR051681">
    <property type="entry name" value="Ser/Thr_Kinases-Pseudokinases"/>
</dbReference>
<dbReference type="Proteomes" id="UP000663831">
    <property type="component" value="Unassembled WGS sequence"/>
</dbReference>
<reference evidence="2" key="1">
    <citation type="submission" date="2021-01" db="EMBL/GenBank/DDBJ databases">
        <authorList>
            <person name="Kaushik A."/>
        </authorList>
    </citation>
    <scope>NUCLEOTIDE SEQUENCE</scope>
    <source>
        <strain evidence="2">AG3-1AP</strain>
    </source>
</reference>
<dbReference type="InterPro" id="IPR011009">
    <property type="entry name" value="Kinase-like_dom_sf"/>
</dbReference>
<evidence type="ECO:0000313" key="2">
    <source>
        <dbReference type="EMBL" id="CAE6518067.1"/>
    </source>
</evidence>
<dbReference type="PROSITE" id="PS50011">
    <property type="entry name" value="PROTEIN_KINASE_DOM"/>
    <property type="match status" value="1"/>
</dbReference>
<dbReference type="PROSITE" id="PS00108">
    <property type="entry name" value="PROTEIN_KINASE_ST"/>
    <property type="match status" value="1"/>
</dbReference>
<dbReference type="AlphaFoldDB" id="A0A8H3DB04"/>
<dbReference type="GO" id="GO:0004674">
    <property type="term" value="F:protein serine/threonine kinase activity"/>
    <property type="evidence" value="ECO:0007669"/>
    <property type="project" value="TreeGrafter"/>
</dbReference>
<dbReference type="InterPro" id="IPR000719">
    <property type="entry name" value="Prot_kinase_dom"/>
</dbReference>
<dbReference type="Gene3D" id="3.40.50.12660">
    <property type="match status" value="1"/>
</dbReference>
<feature type="domain" description="Protein kinase" evidence="1">
    <location>
        <begin position="75"/>
        <end position="348"/>
    </location>
</feature>
<dbReference type="SMART" id="SM00220">
    <property type="entry name" value="S_TKc"/>
    <property type="match status" value="1"/>
</dbReference>